<dbReference type="EMBL" id="CM037028">
    <property type="protein sequence ID" value="KAH7655728.1"/>
    <property type="molecule type" value="Genomic_DNA"/>
</dbReference>
<accession>A0ACB7U673</accession>
<gene>
    <name evidence="1" type="ORF">IHE45_18G030500</name>
</gene>
<evidence type="ECO:0000313" key="2">
    <source>
        <dbReference type="Proteomes" id="UP000827976"/>
    </source>
</evidence>
<protein>
    <submittedName>
        <fullName evidence="1">Beta-transducin family (WD-40 repeat) protein</fullName>
    </submittedName>
</protein>
<comment type="caution">
    <text evidence="1">The sequence shown here is derived from an EMBL/GenBank/DDBJ whole genome shotgun (WGS) entry which is preliminary data.</text>
</comment>
<dbReference type="Proteomes" id="UP000827976">
    <property type="component" value="Chromosome 18"/>
</dbReference>
<sequence length="568" mass="63512">MESDRNRSDGVDKGKAPPKELMPPPPPRRPIPYLGSNPRFNYLPSARLISFPNADVLGKLTSDQLDVLVFQYLHERGLKRTAFQFENETEIKNTPIDRSMIDKGALPSFVHKGLRYTQLEANMHATDVSSFTECYRLEPLDIITNNVHELSKIIKNKKENAKGKRKRVHCRESDQEQGSNKRERNINVYGGPQLKARTSSLPPITHQVSDSDVYLLEGHSVEVSACAWSPTDSLLAVGSSDSMALIWKISDDLSKIYNSNPDVRYLIRPDPKSDGLDGVSTLAWNGEGELLATGSFDGLASIWTKNGELKKALDNHKDTIFFIAWNGKGDFLLTGSGSSDNRVVVWDTNRWEFMQEVAFDSEQLIGVAWRNDTSFAACSGDKRICVYNIGESQPVKTFSGYQEEVCGINWNPTGSLLASYPHDRAIKIWTLERDESLHDLMHNEIVHTVRWSPTGPGTNNPSKPYSFLASASEDRTVKVWDCVHGQLLYSFNGHRASVVELEFRPDGEYLASASEDQHLLIWNIKDGTIMQSYGSCDTSIYNLSWHKAGKLITAGSDDGTLCVVDVSF</sequence>
<proteinExistence type="predicted"/>
<name>A0ACB7U673_DIOAL</name>
<organism evidence="1 2">
    <name type="scientific">Dioscorea alata</name>
    <name type="common">Purple yam</name>
    <dbReference type="NCBI Taxonomy" id="55571"/>
    <lineage>
        <taxon>Eukaryota</taxon>
        <taxon>Viridiplantae</taxon>
        <taxon>Streptophyta</taxon>
        <taxon>Embryophyta</taxon>
        <taxon>Tracheophyta</taxon>
        <taxon>Spermatophyta</taxon>
        <taxon>Magnoliopsida</taxon>
        <taxon>Liliopsida</taxon>
        <taxon>Dioscoreales</taxon>
        <taxon>Dioscoreaceae</taxon>
        <taxon>Dioscorea</taxon>
    </lineage>
</organism>
<keyword evidence="2" id="KW-1185">Reference proteome</keyword>
<evidence type="ECO:0000313" key="1">
    <source>
        <dbReference type="EMBL" id="KAH7655728.1"/>
    </source>
</evidence>
<reference evidence="2" key="1">
    <citation type="journal article" date="2022" name="Nat. Commun.">
        <title>Chromosome evolution and the genetic basis of agronomically important traits in greater yam.</title>
        <authorList>
            <person name="Bredeson J.V."/>
            <person name="Lyons J.B."/>
            <person name="Oniyinde I.O."/>
            <person name="Okereke N.R."/>
            <person name="Kolade O."/>
            <person name="Nnabue I."/>
            <person name="Nwadili C.O."/>
            <person name="Hribova E."/>
            <person name="Parker M."/>
            <person name="Nwogha J."/>
            <person name="Shu S."/>
            <person name="Carlson J."/>
            <person name="Kariba R."/>
            <person name="Muthemba S."/>
            <person name="Knop K."/>
            <person name="Barton G.J."/>
            <person name="Sherwood A.V."/>
            <person name="Lopez-Montes A."/>
            <person name="Asiedu R."/>
            <person name="Jamnadass R."/>
            <person name="Muchugi A."/>
            <person name="Goodstein D."/>
            <person name="Egesi C.N."/>
            <person name="Featherston J."/>
            <person name="Asfaw A."/>
            <person name="Simpson G.G."/>
            <person name="Dolezel J."/>
            <person name="Hendre P.S."/>
            <person name="Van Deynze A."/>
            <person name="Kumar P.L."/>
            <person name="Obidiegwu J.E."/>
            <person name="Bhattacharjee R."/>
            <person name="Rokhsar D.S."/>
        </authorList>
    </citation>
    <scope>NUCLEOTIDE SEQUENCE [LARGE SCALE GENOMIC DNA]</scope>
    <source>
        <strain evidence="2">cv. TDa95/00328</strain>
    </source>
</reference>